<keyword evidence="2" id="KW-1185">Reference proteome</keyword>
<name>A0AAV4VYG6_CAEEX</name>
<accession>A0AAV4VYG6</accession>
<proteinExistence type="predicted"/>
<sequence length="115" mass="13629">MFYWNPYYSKELSLVRVFVARWPSVSWCGANLGLKALDSKDGVKLEIFPLQRKNEIAGFSHSTVPCKYCISPETRYILRKVNFFSFGRWRQQNFLFFQFKVELSERSELSEVKIV</sequence>
<evidence type="ECO:0000313" key="1">
    <source>
        <dbReference type="EMBL" id="GIY75520.1"/>
    </source>
</evidence>
<gene>
    <name evidence="1" type="ORF">CEXT_469651</name>
</gene>
<comment type="caution">
    <text evidence="1">The sequence shown here is derived from an EMBL/GenBank/DDBJ whole genome shotgun (WGS) entry which is preliminary data.</text>
</comment>
<evidence type="ECO:0000313" key="2">
    <source>
        <dbReference type="Proteomes" id="UP001054945"/>
    </source>
</evidence>
<dbReference type="AlphaFoldDB" id="A0AAV4VYG6"/>
<reference evidence="1 2" key="1">
    <citation type="submission" date="2021-06" db="EMBL/GenBank/DDBJ databases">
        <title>Caerostris extrusa draft genome.</title>
        <authorList>
            <person name="Kono N."/>
            <person name="Arakawa K."/>
        </authorList>
    </citation>
    <scope>NUCLEOTIDE SEQUENCE [LARGE SCALE GENOMIC DNA]</scope>
</reference>
<dbReference type="Proteomes" id="UP001054945">
    <property type="component" value="Unassembled WGS sequence"/>
</dbReference>
<organism evidence="1 2">
    <name type="scientific">Caerostris extrusa</name>
    <name type="common">Bark spider</name>
    <name type="synonym">Caerostris bankana</name>
    <dbReference type="NCBI Taxonomy" id="172846"/>
    <lineage>
        <taxon>Eukaryota</taxon>
        <taxon>Metazoa</taxon>
        <taxon>Ecdysozoa</taxon>
        <taxon>Arthropoda</taxon>
        <taxon>Chelicerata</taxon>
        <taxon>Arachnida</taxon>
        <taxon>Araneae</taxon>
        <taxon>Araneomorphae</taxon>
        <taxon>Entelegynae</taxon>
        <taxon>Araneoidea</taxon>
        <taxon>Araneidae</taxon>
        <taxon>Caerostris</taxon>
    </lineage>
</organism>
<protein>
    <submittedName>
        <fullName evidence="1">Uncharacterized protein</fullName>
    </submittedName>
</protein>
<dbReference type="EMBL" id="BPLR01015353">
    <property type="protein sequence ID" value="GIY75520.1"/>
    <property type="molecule type" value="Genomic_DNA"/>
</dbReference>